<reference evidence="1 2" key="1">
    <citation type="submission" date="2021-06" db="EMBL/GenBank/DDBJ databases">
        <title>Caerostris darwini draft genome.</title>
        <authorList>
            <person name="Kono N."/>
            <person name="Arakawa K."/>
        </authorList>
    </citation>
    <scope>NUCLEOTIDE SEQUENCE [LARGE SCALE GENOMIC DNA]</scope>
</reference>
<sequence>MTLNKITSNKSPGIDNIHGELKEIYFANRSWFGRLLNFFVKEWKIPHFMENSPSGFNNENWKMPLTHPTIDQFASCLHGGSCLGPALWNIFINDRLVMTLESGVNIQAFADDLIIMIKEKAPYFLRKLALVL</sequence>
<accession>A0AAV4SR31</accession>
<proteinExistence type="predicted"/>
<evidence type="ECO:0008006" key="3">
    <source>
        <dbReference type="Google" id="ProtNLM"/>
    </source>
</evidence>
<protein>
    <recommendedName>
        <fullName evidence="3">Reverse transcriptase domain-containing protein</fullName>
    </recommendedName>
</protein>
<gene>
    <name evidence="1" type="ORF">CDAR_568701</name>
</gene>
<organism evidence="1 2">
    <name type="scientific">Caerostris darwini</name>
    <dbReference type="NCBI Taxonomy" id="1538125"/>
    <lineage>
        <taxon>Eukaryota</taxon>
        <taxon>Metazoa</taxon>
        <taxon>Ecdysozoa</taxon>
        <taxon>Arthropoda</taxon>
        <taxon>Chelicerata</taxon>
        <taxon>Arachnida</taxon>
        <taxon>Araneae</taxon>
        <taxon>Araneomorphae</taxon>
        <taxon>Entelegynae</taxon>
        <taxon>Araneoidea</taxon>
        <taxon>Araneidae</taxon>
        <taxon>Caerostris</taxon>
    </lineage>
</organism>
<evidence type="ECO:0000313" key="2">
    <source>
        <dbReference type="Proteomes" id="UP001054837"/>
    </source>
</evidence>
<name>A0AAV4SR31_9ARAC</name>
<dbReference type="EMBL" id="BPLQ01008294">
    <property type="protein sequence ID" value="GIY36424.1"/>
    <property type="molecule type" value="Genomic_DNA"/>
</dbReference>
<comment type="caution">
    <text evidence="1">The sequence shown here is derived from an EMBL/GenBank/DDBJ whole genome shotgun (WGS) entry which is preliminary data.</text>
</comment>
<dbReference type="Proteomes" id="UP001054837">
    <property type="component" value="Unassembled WGS sequence"/>
</dbReference>
<evidence type="ECO:0000313" key="1">
    <source>
        <dbReference type="EMBL" id="GIY36424.1"/>
    </source>
</evidence>
<keyword evidence="2" id="KW-1185">Reference proteome</keyword>
<dbReference type="AlphaFoldDB" id="A0AAV4SR31"/>